<proteinExistence type="predicted"/>
<feature type="compositionally biased region" description="Polar residues" evidence="1">
    <location>
        <begin position="153"/>
        <end position="162"/>
    </location>
</feature>
<dbReference type="AlphaFoldDB" id="A0A158PPR1"/>
<evidence type="ECO:0000313" key="4">
    <source>
        <dbReference type="WBParaSite" id="ASIM_0001529801-mRNA-1"/>
    </source>
</evidence>
<feature type="region of interest" description="Disordered" evidence="1">
    <location>
        <begin position="451"/>
        <end position="483"/>
    </location>
</feature>
<dbReference type="Proteomes" id="UP000267096">
    <property type="component" value="Unassembled WGS sequence"/>
</dbReference>
<feature type="region of interest" description="Disordered" evidence="1">
    <location>
        <begin position="78"/>
        <end position="104"/>
    </location>
</feature>
<feature type="region of interest" description="Disordered" evidence="1">
    <location>
        <begin position="250"/>
        <end position="269"/>
    </location>
</feature>
<reference evidence="2 3" key="2">
    <citation type="submission" date="2018-11" db="EMBL/GenBank/DDBJ databases">
        <authorList>
            <consortium name="Pathogen Informatics"/>
        </authorList>
    </citation>
    <scope>NUCLEOTIDE SEQUENCE [LARGE SCALE GENOMIC DNA]</scope>
</reference>
<name>A0A158PPR1_ANISI</name>
<accession>A0A158PPR1</accession>
<sequence>MSSSSTSRTTYVLSQMRSSQQTSSPNNGVSSGPQANTDQQSYMINNNTVNDPHMAGMLQNEILIKSMLPQSMLTVQITPSSSATGSKATHLPQTSIPDSQHQQQKMSMIPQQTPPQSYFPNYPYAQSLFPFFPPITWLTPSQSPQPTALPHQPGTSKSTFGTPDSGIGLGTPSGIDSSPSTLLTPQSPYISGQPPPSQFGEFNPLTGCYSIGSGASTGLSSGNVPMGASIIPGMSGMIAYPMATSHQQHYQQAPGQSSSTPITTNSQSAIARKRKLATISHRQRRNYCSICQSVIHAEGRRSQGPRRHVLQFHVMKPLYRCRLCEYSSPYDKYHIASHAKRVHATDRLSDILIDNTSEFEDDIQYWTERCFDPDKLLQYRSNAAFERENVAVTSDVHQETETPNPKRRKVHSFAVEDLLADDDDCSERDRNSKQVRPDENLTCEKGIDQNERMKKSTSVKRAKDEEDCEESEEDAERLSIKSPITADDKGMVEIIIPKRLFTDQ</sequence>
<evidence type="ECO:0000313" key="2">
    <source>
        <dbReference type="EMBL" id="VDK53137.1"/>
    </source>
</evidence>
<feature type="region of interest" description="Disordered" evidence="1">
    <location>
        <begin position="140"/>
        <end position="171"/>
    </location>
</feature>
<feature type="region of interest" description="Disordered" evidence="1">
    <location>
        <begin position="1"/>
        <end position="39"/>
    </location>
</feature>
<gene>
    <name evidence="2" type="ORF">ASIM_LOCUS14708</name>
</gene>
<protein>
    <submittedName>
        <fullName evidence="4">C2H2-type domain-containing protein</fullName>
    </submittedName>
</protein>
<dbReference type="OrthoDB" id="3437960at2759"/>
<reference evidence="4" key="1">
    <citation type="submission" date="2016-04" db="UniProtKB">
        <authorList>
            <consortium name="WormBaseParasite"/>
        </authorList>
    </citation>
    <scope>IDENTIFICATION</scope>
</reference>
<organism evidence="4">
    <name type="scientific">Anisakis simplex</name>
    <name type="common">Herring worm</name>
    <dbReference type="NCBI Taxonomy" id="6269"/>
    <lineage>
        <taxon>Eukaryota</taxon>
        <taxon>Metazoa</taxon>
        <taxon>Ecdysozoa</taxon>
        <taxon>Nematoda</taxon>
        <taxon>Chromadorea</taxon>
        <taxon>Rhabditida</taxon>
        <taxon>Spirurina</taxon>
        <taxon>Ascaridomorpha</taxon>
        <taxon>Ascaridoidea</taxon>
        <taxon>Anisakidae</taxon>
        <taxon>Anisakis</taxon>
        <taxon>Anisakis simplex complex</taxon>
    </lineage>
</organism>
<keyword evidence="3" id="KW-1185">Reference proteome</keyword>
<dbReference type="EMBL" id="UYRR01031888">
    <property type="protein sequence ID" value="VDK53137.1"/>
    <property type="molecule type" value="Genomic_DNA"/>
</dbReference>
<feature type="compositionally biased region" description="Acidic residues" evidence="1">
    <location>
        <begin position="465"/>
        <end position="475"/>
    </location>
</feature>
<dbReference type="WBParaSite" id="ASIM_0001529801-mRNA-1">
    <property type="protein sequence ID" value="ASIM_0001529801-mRNA-1"/>
    <property type="gene ID" value="ASIM_0001529801"/>
</dbReference>
<evidence type="ECO:0000313" key="3">
    <source>
        <dbReference type="Proteomes" id="UP000267096"/>
    </source>
</evidence>
<evidence type="ECO:0000256" key="1">
    <source>
        <dbReference type="SAM" id="MobiDB-lite"/>
    </source>
</evidence>